<dbReference type="Pfam" id="PF05952">
    <property type="entry name" value="ComX"/>
    <property type="match status" value="1"/>
</dbReference>
<proteinExistence type="predicted"/>
<evidence type="ECO:0000256" key="5">
    <source>
        <dbReference type="ARBA" id="ARBA00023288"/>
    </source>
</evidence>
<keyword evidence="5" id="KW-0449">Lipoprotein</keyword>
<evidence type="ECO:0000256" key="8">
    <source>
        <dbReference type="ARBA" id="ARBA00029545"/>
    </source>
</evidence>
<keyword evidence="11" id="KW-1185">Reference proteome</keyword>
<name>A0A1I5X358_9BACI</name>
<evidence type="ECO:0000256" key="3">
    <source>
        <dbReference type="ARBA" id="ARBA00023044"/>
    </source>
</evidence>
<comment type="subcellular location">
    <subcellularLocation>
        <location evidence="1">Secreted</location>
    </subcellularLocation>
</comment>
<dbReference type="RefSeq" id="WP_170841176.1">
    <property type="nucleotide sequence ID" value="NZ_FOXD01000024.1"/>
</dbReference>
<dbReference type="STRING" id="1884432.SAMN05518683_12440"/>
<organism evidence="10 11">
    <name type="scientific">Salibacterium halotolerans</name>
    <dbReference type="NCBI Taxonomy" id="1884432"/>
    <lineage>
        <taxon>Bacteria</taxon>
        <taxon>Bacillati</taxon>
        <taxon>Bacillota</taxon>
        <taxon>Bacilli</taxon>
        <taxon>Bacillales</taxon>
        <taxon>Bacillaceae</taxon>
    </lineage>
</organism>
<dbReference type="AlphaFoldDB" id="A0A1I5X358"/>
<protein>
    <recommendedName>
        <fullName evidence="8">ComX pheromone</fullName>
    </recommendedName>
    <alternativeName>
        <fullName evidence="9">Competence pheromone</fullName>
    </alternativeName>
</protein>
<keyword evidence="4" id="KW-0178">Competence</keyword>
<dbReference type="EMBL" id="FOXD01000024">
    <property type="protein sequence ID" value="SFQ26378.1"/>
    <property type="molecule type" value="Genomic_DNA"/>
</dbReference>
<dbReference type="GO" id="GO:0005186">
    <property type="term" value="F:pheromone activity"/>
    <property type="evidence" value="ECO:0007669"/>
    <property type="project" value="UniProtKB-KW"/>
</dbReference>
<reference evidence="11" key="1">
    <citation type="submission" date="2016-10" db="EMBL/GenBank/DDBJ databases">
        <authorList>
            <person name="Varghese N."/>
            <person name="Submissions S."/>
        </authorList>
    </citation>
    <scope>NUCLEOTIDE SEQUENCE [LARGE SCALE GENOMIC DNA]</scope>
    <source>
        <strain evidence="11">S7</strain>
    </source>
</reference>
<dbReference type="InterPro" id="IPR009233">
    <property type="entry name" value="Competence_ComX_Bacillus"/>
</dbReference>
<keyword evidence="2" id="KW-0964">Secreted</keyword>
<accession>A0A1I5X358</accession>
<sequence>MLKKVVEQLAEQPQLLDKFKEDKLNTAGMTQTEKAAVVDVLSDKEFQGLDVSRSYWK</sequence>
<dbReference type="GO" id="GO:0005576">
    <property type="term" value="C:extracellular region"/>
    <property type="evidence" value="ECO:0007669"/>
    <property type="project" value="UniProtKB-SubCell"/>
</dbReference>
<gene>
    <name evidence="10" type="ORF">SAMN05518683_12440</name>
</gene>
<evidence type="ECO:0000256" key="1">
    <source>
        <dbReference type="ARBA" id="ARBA00004613"/>
    </source>
</evidence>
<evidence type="ECO:0000256" key="6">
    <source>
        <dbReference type="ARBA" id="ARBA00023289"/>
    </source>
</evidence>
<keyword evidence="3" id="KW-0588">Pheromone</keyword>
<evidence type="ECO:0000256" key="2">
    <source>
        <dbReference type="ARBA" id="ARBA00022525"/>
    </source>
</evidence>
<evidence type="ECO:0000313" key="10">
    <source>
        <dbReference type="EMBL" id="SFQ26378.1"/>
    </source>
</evidence>
<dbReference type="Proteomes" id="UP000198892">
    <property type="component" value="Unassembled WGS sequence"/>
</dbReference>
<dbReference type="GO" id="GO:0030420">
    <property type="term" value="P:establishment of competence for transformation"/>
    <property type="evidence" value="ECO:0007669"/>
    <property type="project" value="UniProtKB-KW"/>
</dbReference>
<evidence type="ECO:0000313" key="11">
    <source>
        <dbReference type="Proteomes" id="UP000198892"/>
    </source>
</evidence>
<evidence type="ECO:0000256" key="7">
    <source>
        <dbReference type="ARBA" id="ARBA00029483"/>
    </source>
</evidence>
<evidence type="ECO:0000256" key="9">
    <source>
        <dbReference type="ARBA" id="ARBA00030321"/>
    </source>
</evidence>
<comment type="subunit">
    <text evidence="7">Interacts directly with the sensor histidine kinase ComP and stimulates its activity.</text>
</comment>
<keyword evidence="6" id="KW-0636">Prenylation</keyword>
<evidence type="ECO:0000256" key="4">
    <source>
        <dbReference type="ARBA" id="ARBA00023287"/>
    </source>
</evidence>